<comment type="caution">
    <text evidence="2">The sequence shown here is derived from an EMBL/GenBank/DDBJ whole genome shotgun (WGS) entry which is preliminary data.</text>
</comment>
<dbReference type="InterPro" id="IPR015590">
    <property type="entry name" value="Aldehyde_DH_dom"/>
</dbReference>
<feature type="domain" description="Aldehyde dehydrogenase" evidence="1">
    <location>
        <begin position="33"/>
        <end position="78"/>
    </location>
</feature>
<feature type="non-terminal residue" evidence="2">
    <location>
        <position position="1"/>
    </location>
</feature>
<evidence type="ECO:0000259" key="1">
    <source>
        <dbReference type="Pfam" id="PF00171"/>
    </source>
</evidence>
<gene>
    <name evidence="2" type="ORF">CFOL_v3_30939</name>
</gene>
<dbReference type="AlphaFoldDB" id="A0A1Q3D5D0"/>
<reference evidence="3" key="1">
    <citation type="submission" date="2016-04" db="EMBL/GenBank/DDBJ databases">
        <title>Cephalotus genome sequencing.</title>
        <authorList>
            <person name="Fukushima K."/>
            <person name="Hasebe M."/>
            <person name="Fang X."/>
        </authorList>
    </citation>
    <scope>NUCLEOTIDE SEQUENCE [LARGE SCALE GENOMIC DNA]</scope>
    <source>
        <strain evidence="3">cv. St1</strain>
    </source>
</reference>
<dbReference type="Gene3D" id="3.40.605.10">
    <property type="entry name" value="Aldehyde Dehydrogenase, Chain A, domain 1"/>
    <property type="match status" value="1"/>
</dbReference>
<dbReference type="Gene3D" id="3.40.309.10">
    <property type="entry name" value="Aldehyde Dehydrogenase, Chain A, domain 2"/>
    <property type="match status" value="1"/>
</dbReference>
<dbReference type="OrthoDB" id="310895at2759"/>
<dbReference type="InParanoid" id="A0A1Q3D5D0"/>
<dbReference type="InterPro" id="IPR016163">
    <property type="entry name" value="Ald_DH_C"/>
</dbReference>
<dbReference type="Pfam" id="PF00171">
    <property type="entry name" value="Aldedh"/>
    <property type="match status" value="1"/>
</dbReference>
<keyword evidence="3" id="KW-1185">Reference proteome</keyword>
<dbReference type="SUPFAM" id="SSF53720">
    <property type="entry name" value="ALDH-like"/>
    <property type="match status" value="1"/>
</dbReference>
<protein>
    <submittedName>
        <fullName evidence="2">Aldedh domain-containing protein</fullName>
    </submittedName>
</protein>
<sequence length="124" mass="13724">AGLPPGFLNVVSGYGPTAGAALASHMDVDKVQIDSKQFQKILRNIIYGIESNATLECGGERLGSKGYFIQPTVFSDVEVLFNPTFDNFFPQVLTTAKDRVNLSLRIIVNKRYLTLEAPNWISMR</sequence>
<proteinExistence type="predicted"/>
<dbReference type="EMBL" id="BDDD01004352">
    <property type="protein sequence ID" value="GAV87513.1"/>
    <property type="molecule type" value="Genomic_DNA"/>
</dbReference>
<accession>A0A1Q3D5D0</accession>
<dbReference type="InterPro" id="IPR016162">
    <property type="entry name" value="Ald_DH_N"/>
</dbReference>
<dbReference type="STRING" id="3775.A0A1Q3D5D0"/>
<evidence type="ECO:0000313" key="2">
    <source>
        <dbReference type="EMBL" id="GAV87513.1"/>
    </source>
</evidence>
<dbReference type="Proteomes" id="UP000187406">
    <property type="component" value="Unassembled WGS sequence"/>
</dbReference>
<evidence type="ECO:0000313" key="3">
    <source>
        <dbReference type="Proteomes" id="UP000187406"/>
    </source>
</evidence>
<dbReference type="GO" id="GO:0016620">
    <property type="term" value="F:oxidoreductase activity, acting on the aldehyde or oxo group of donors, NAD or NADP as acceptor"/>
    <property type="evidence" value="ECO:0007669"/>
    <property type="project" value="InterPro"/>
</dbReference>
<name>A0A1Q3D5D0_CEPFO</name>
<organism evidence="2 3">
    <name type="scientific">Cephalotus follicularis</name>
    <name type="common">Albany pitcher plant</name>
    <dbReference type="NCBI Taxonomy" id="3775"/>
    <lineage>
        <taxon>Eukaryota</taxon>
        <taxon>Viridiplantae</taxon>
        <taxon>Streptophyta</taxon>
        <taxon>Embryophyta</taxon>
        <taxon>Tracheophyta</taxon>
        <taxon>Spermatophyta</taxon>
        <taxon>Magnoliopsida</taxon>
        <taxon>eudicotyledons</taxon>
        <taxon>Gunneridae</taxon>
        <taxon>Pentapetalae</taxon>
        <taxon>rosids</taxon>
        <taxon>fabids</taxon>
        <taxon>Oxalidales</taxon>
        <taxon>Cephalotaceae</taxon>
        <taxon>Cephalotus</taxon>
    </lineage>
</organism>
<dbReference type="InterPro" id="IPR016161">
    <property type="entry name" value="Ald_DH/histidinol_DH"/>
</dbReference>
<dbReference type="PANTHER" id="PTHR11699">
    <property type="entry name" value="ALDEHYDE DEHYDROGENASE-RELATED"/>
    <property type="match status" value="1"/>
</dbReference>